<keyword evidence="1" id="KW-0863">Zinc-finger</keyword>
<dbReference type="Proteomes" id="UP000515123">
    <property type="component" value="Unplaced"/>
</dbReference>
<evidence type="ECO:0000313" key="5">
    <source>
        <dbReference type="Proteomes" id="UP000515123"/>
    </source>
</evidence>
<reference evidence="6" key="2">
    <citation type="submission" date="2025-08" db="UniProtKB">
        <authorList>
            <consortium name="RefSeq"/>
        </authorList>
    </citation>
    <scope>IDENTIFICATION</scope>
    <source>
        <tissue evidence="6">Leaf</tissue>
    </source>
</reference>
<feature type="region of interest" description="Disordered" evidence="3">
    <location>
        <begin position="220"/>
        <end position="256"/>
    </location>
</feature>
<evidence type="ECO:0000256" key="1">
    <source>
        <dbReference type="PROSITE-ProRule" id="PRU00047"/>
    </source>
</evidence>
<keyword evidence="2" id="KW-0175">Coiled coil</keyword>
<dbReference type="PANTHER" id="PTHR34482:SF49">
    <property type="entry name" value="RETROTRANSPOSON GAG DOMAIN-CONTAINING PROTEIN"/>
    <property type="match status" value="1"/>
</dbReference>
<protein>
    <submittedName>
        <fullName evidence="6">Uncharacterized protein LOC109703810</fullName>
    </submittedName>
</protein>
<feature type="compositionally biased region" description="Low complexity" evidence="3">
    <location>
        <begin position="235"/>
        <end position="247"/>
    </location>
</feature>
<accession>A0A6P5EEP0</accession>
<dbReference type="PANTHER" id="PTHR34482">
    <property type="entry name" value="DNA DAMAGE-INDUCIBLE PROTEIN 1-LIKE"/>
    <property type="match status" value="1"/>
</dbReference>
<dbReference type="InterPro" id="IPR036875">
    <property type="entry name" value="Znf_CCHC_sf"/>
</dbReference>
<keyword evidence="1" id="KW-0862">Zinc</keyword>
<evidence type="ECO:0000256" key="3">
    <source>
        <dbReference type="SAM" id="MobiDB-lite"/>
    </source>
</evidence>
<evidence type="ECO:0000313" key="6">
    <source>
        <dbReference type="RefSeq" id="XP_020080113.1"/>
    </source>
</evidence>
<dbReference type="Pfam" id="PF03732">
    <property type="entry name" value="Retrotrans_gag"/>
    <property type="match status" value="1"/>
</dbReference>
<dbReference type="PROSITE" id="PS50158">
    <property type="entry name" value="ZF_CCHC"/>
    <property type="match status" value="1"/>
</dbReference>
<gene>
    <name evidence="6" type="primary">LOC109703810</name>
</gene>
<dbReference type="RefSeq" id="XP_020080113.1">
    <property type="nucleotide sequence ID" value="XM_020224524.1"/>
</dbReference>
<dbReference type="GO" id="GO:0008270">
    <property type="term" value="F:zinc ion binding"/>
    <property type="evidence" value="ECO:0007669"/>
    <property type="project" value="UniProtKB-KW"/>
</dbReference>
<proteinExistence type="predicted"/>
<dbReference type="AlphaFoldDB" id="A0A6P5EEP0"/>
<dbReference type="GeneID" id="109703810"/>
<organism evidence="5 6">
    <name type="scientific">Ananas comosus</name>
    <name type="common">Pineapple</name>
    <name type="synonym">Ananas ananas</name>
    <dbReference type="NCBI Taxonomy" id="4615"/>
    <lineage>
        <taxon>Eukaryota</taxon>
        <taxon>Viridiplantae</taxon>
        <taxon>Streptophyta</taxon>
        <taxon>Embryophyta</taxon>
        <taxon>Tracheophyta</taxon>
        <taxon>Spermatophyta</taxon>
        <taxon>Magnoliopsida</taxon>
        <taxon>Liliopsida</taxon>
        <taxon>Poales</taxon>
        <taxon>Bromeliaceae</taxon>
        <taxon>Bromelioideae</taxon>
        <taxon>Ananas</taxon>
    </lineage>
</organism>
<sequence length="357" mass="40800">MVQRQQEAAVRQEEQMKRLQETVDRLVAAPAAARRGRPGVAAEVVPSRSGDPTPDTDPWIVEMWIDSIETLFEDLYTLERDKVNLAVHYLKQSAKVWWKGVKQDRSPGLPPMTWEEFRGLLFLAYFPDSEKRKLKERFQKLRQGDRSVRQYEREFFRIVHCVPNVVRDDRDKADCFVRGLRPSLYKAVLVHKLRTFAEVLDRALWIEQDEASLREEREAYYKEKGKGRPTGGSSGQSSSQRTSSSSHSRSRAPGTYRIRSSAKCAICGGPHFPQQCEQREGKCFKCGLSGHMRDECPRGDGRALALATALSFSRTGLAGKNQEEELERKLEKKLGGEEGLELSDYLFFFISSREGSF</sequence>
<dbReference type="OrthoDB" id="695705at2759"/>
<feature type="domain" description="CCHC-type" evidence="4">
    <location>
        <begin position="282"/>
        <end position="298"/>
    </location>
</feature>
<keyword evidence="1" id="KW-0479">Metal-binding</keyword>
<feature type="coiled-coil region" evidence="2">
    <location>
        <begin position="2"/>
        <end position="29"/>
    </location>
</feature>
<evidence type="ECO:0000259" key="4">
    <source>
        <dbReference type="PROSITE" id="PS50158"/>
    </source>
</evidence>
<evidence type="ECO:0000256" key="2">
    <source>
        <dbReference type="SAM" id="Coils"/>
    </source>
</evidence>
<feature type="region of interest" description="Disordered" evidence="3">
    <location>
        <begin position="30"/>
        <end position="54"/>
    </location>
</feature>
<dbReference type="SUPFAM" id="SSF57756">
    <property type="entry name" value="Retrovirus zinc finger-like domains"/>
    <property type="match status" value="1"/>
</dbReference>
<reference evidence="5" key="1">
    <citation type="journal article" date="2015" name="Nat. Genet.">
        <title>The pineapple genome and the evolution of CAM photosynthesis.</title>
        <authorList>
            <person name="Ming R."/>
            <person name="VanBuren R."/>
            <person name="Wai C.M."/>
            <person name="Tang H."/>
            <person name="Schatz M.C."/>
            <person name="Bowers J.E."/>
            <person name="Lyons E."/>
            <person name="Wang M.L."/>
            <person name="Chen J."/>
            <person name="Biggers E."/>
            <person name="Zhang J."/>
            <person name="Huang L."/>
            <person name="Zhang L."/>
            <person name="Miao W."/>
            <person name="Zhang J."/>
            <person name="Ye Z."/>
            <person name="Miao C."/>
            <person name="Lin Z."/>
            <person name="Wang H."/>
            <person name="Zhou H."/>
            <person name="Yim W.C."/>
            <person name="Priest H.D."/>
            <person name="Zheng C."/>
            <person name="Woodhouse M."/>
            <person name="Edger P.P."/>
            <person name="Guyot R."/>
            <person name="Guo H.B."/>
            <person name="Guo H."/>
            <person name="Zheng G."/>
            <person name="Singh R."/>
            <person name="Sharma A."/>
            <person name="Min X."/>
            <person name="Zheng Y."/>
            <person name="Lee H."/>
            <person name="Gurtowski J."/>
            <person name="Sedlazeck F.J."/>
            <person name="Harkess A."/>
            <person name="McKain M.R."/>
            <person name="Liao Z."/>
            <person name="Fang J."/>
            <person name="Liu J."/>
            <person name="Zhang X."/>
            <person name="Zhang Q."/>
            <person name="Hu W."/>
            <person name="Qin Y."/>
            <person name="Wang K."/>
            <person name="Chen L.Y."/>
            <person name="Shirley N."/>
            <person name="Lin Y.R."/>
            <person name="Liu L.Y."/>
            <person name="Hernandez A.G."/>
            <person name="Wright C.L."/>
            <person name="Bulone V."/>
            <person name="Tuskan G.A."/>
            <person name="Heath K."/>
            <person name="Zee F."/>
            <person name="Moore P.H."/>
            <person name="Sunkar R."/>
            <person name="Leebens-Mack J.H."/>
            <person name="Mockler T."/>
            <person name="Bennetzen J.L."/>
            <person name="Freeling M."/>
            <person name="Sankoff D."/>
            <person name="Paterson A.H."/>
            <person name="Zhu X."/>
            <person name="Yang X."/>
            <person name="Smith J.A."/>
            <person name="Cushman J.C."/>
            <person name="Paull R.E."/>
            <person name="Yu Q."/>
        </authorList>
    </citation>
    <scope>NUCLEOTIDE SEQUENCE [LARGE SCALE GENOMIC DNA]</scope>
    <source>
        <strain evidence="5">cv. F153</strain>
    </source>
</reference>
<dbReference type="InterPro" id="IPR001878">
    <property type="entry name" value="Znf_CCHC"/>
</dbReference>
<dbReference type="SMART" id="SM00343">
    <property type="entry name" value="ZnF_C2HC"/>
    <property type="match status" value="2"/>
</dbReference>
<dbReference type="Gene3D" id="4.10.60.10">
    <property type="entry name" value="Zinc finger, CCHC-type"/>
    <property type="match status" value="1"/>
</dbReference>
<feature type="compositionally biased region" description="Low complexity" evidence="3">
    <location>
        <begin position="30"/>
        <end position="42"/>
    </location>
</feature>
<dbReference type="InterPro" id="IPR005162">
    <property type="entry name" value="Retrotrans_gag_dom"/>
</dbReference>
<dbReference type="GO" id="GO:0003676">
    <property type="term" value="F:nucleic acid binding"/>
    <property type="evidence" value="ECO:0007669"/>
    <property type="project" value="InterPro"/>
</dbReference>
<keyword evidence="5" id="KW-1185">Reference proteome</keyword>
<name>A0A6P5EEP0_ANACO</name>